<dbReference type="EMBL" id="CZBM01000017">
    <property type="protein sequence ID" value="CUQ50576.1"/>
    <property type="molecule type" value="Genomic_DNA"/>
</dbReference>
<proteinExistence type="predicted"/>
<evidence type="ECO:0000313" key="6">
    <source>
        <dbReference type="EMBL" id="CUQ50576.1"/>
    </source>
</evidence>
<evidence type="ECO:0000313" key="5">
    <source>
        <dbReference type="EMBL" id="CUN65920.1"/>
    </source>
</evidence>
<dbReference type="Proteomes" id="UP000432516">
    <property type="component" value="Unassembled WGS sequence"/>
</dbReference>
<evidence type="ECO:0000313" key="8">
    <source>
        <dbReference type="EMBL" id="MRY95218.1"/>
    </source>
</evidence>
<evidence type="ECO:0000313" key="15">
    <source>
        <dbReference type="Proteomes" id="UP000461276"/>
    </source>
</evidence>
<evidence type="ECO:0000313" key="14">
    <source>
        <dbReference type="Proteomes" id="UP000450599"/>
    </source>
</evidence>
<dbReference type="OMA" id="LPHTWAS"/>
<evidence type="ECO:0000259" key="4">
    <source>
        <dbReference type="PROSITE" id="PS01124"/>
    </source>
</evidence>
<dbReference type="Proteomes" id="UP000471216">
    <property type="component" value="Unassembled WGS sequence"/>
</dbReference>
<dbReference type="PROSITE" id="PS01124">
    <property type="entry name" value="HTH_ARAC_FAMILY_2"/>
    <property type="match status" value="1"/>
</dbReference>
<dbReference type="Gene3D" id="1.10.10.60">
    <property type="entry name" value="Homeodomain-like"/>
    <property type="match status" value="2"/>
</dbReference>
<keyword evidence="1" id="KW-0805">Transcription regulation</keyword>
<dbReference type="PANTHER" id="PTHR43280:SF27">
    <property type="entry name" value="TRANSCRIPTIONAL REGULATOR MTLR"/>
    <property type="match status" value="1"/>
</dbReference>
<dbReference type="PROSITE" id="PS00041">
    <property type="entry name" value="HTH_ARAC_FAMILY_1"/>
    <property type="match status" value="1"/>
</dbReference>
<keyword evidence="2" id="KW-0238">DNA-binding</keyword>
<reference evidence="13 14" key="2">
    <citation type="journal article" date="2019" name="Nat. Med.">
        <title>A library of human gut bacterial isolates paired with longitudinal multiomics data enables mechanistic microbiome research.</title>
        <authorList>
            <person name="Poyet M."/>
            <person name="Groussin M."/>
            <person name="Gibbons S.M."/>
            <person name="Avila-Pacheco J."/>
            <person name="Jiang X."/>
            <person name="Kearney S.M."/>
            <person name="Perrotta A.R."/>
            <person name="Berdy B."/>
            <person name="Zhao S."/>
            <person name="Lieberman T.D."/>
            <person name="Swanson P.K."/>
            <person name="Smith M."/>
            <person name="Roesemann S."/>
            <person name="Alexander J.E."/>
            <person name="Rich S.A."/>
            <person name="Livny J."/>
            <person name="Vlamakis H."/>
            <person name="Clish C."/>
            <person name="Bullock K."/>
            <person name="Deik A."/>
            <person name="Scott J."/>
            <person name="Pierce K.A."/>
            <person name="Xavier R.J."/>
            <person name="Alm E.J."/>
        </authorList>
    </citation>
    <scope>NUCLEOTIDE SEQUENCE [LARGE SCALE GENOMIC DNA]</scope>
    <source>
        <strain evidence="9 16">BIOML-A10</strain>
        <strain evidence="7 14">BIOML-A11</strain>
        <strain evidence="10 13">BIOML-A2</strain>
        <strain evidence="8 15">BIOML-A9</strain>
    </source>
</reference>
<evidence type="ECO:0000313" key="10">
    <source>
        <dbReference type="EMBL" id="MRZ56336.1"/>
    </source>
</evidence>
<evidence type="ECO:0000256" key="2">
    <source>
        <dbReference type="ARBA" id="ARBA00023125"/>
    </source>
</evidence>
<evidence type="ECO:0000256" key="3">
    <source>
        <dbReference type="ARBA" id="ARBA00023163"/>
    </source>
</evidence>
<reference evidence="11 12" key="1">
    <citation type="submission" date="2015-09" db="EMBL/GenBank/DDBJ databases">
        <authorList>
            <consortium name="Pathogen Informatics"/>
        </authorList>
    </citation>
    <scope>NUCLEOTIDE SEQUENCE [LARGE SCALE GENOMIC DNA]</scope>
    <source>
        <strain evidence="5 12">2789STDY5608822</strain>
        <strain evidence="6 11">2789STDY5834948</strain>
    </source>
</reference>
<dbReference type="Proteomes" id="UP000095455">
    <property type="component" value="Unassembled WGS sequence"/>
</dbReference>
<evidence type="ECO:0000313" key="9">
    <source>
        <dbReference type="EMBL" id="MRZ07608.1"/>
    </source>
</evidence>
<dbReference type="EMBL" id="WKMX01000015">
    <property type="protein sequence ID" value="MRZ07608.1"/>
    <property type="molecule type" value="Genomic_DNA"/>
</dbReference>
<dbReference type="Proteomes" id="UP000095332">
    <property type="component" value="Unassembled WGS sequence"/>
</dbReference>
<feature type="domain" description="HTH araC/xylS-type" evidence="4">
    <location>
        <begin position="186"/>
        <end position="284"/>
    </location>
</feature>
<organism evidence="9 16">
    <name type="scientific">Parabacteroides distasonis</name>
    <dbReference type="NCBI Taxonomy" id="823"/>
    <lineage>
        <taxon>Bacteria</taxon>
        <taxon>Pseudomonadati</taxon>
        <taxon>Bacteroidota</taxon>
        <taxon>Bacteroidia</taxon>
        <taxon>Bacteroidales</taxon>
        <taxon>Tannerellaceae</taxon>
        <taxon>Parabacteroides</taxon>
    </lineage>
</organism>
<dbReference type="SUPFAM" id="SSF46689">
    <property type="entry name" value="Homeodomain-like"/>
    <property type="match status" value="2"/>
</dbReference>
<accession>A0A173YQR1</accession>
<dbReference type="PRINTS" id="PR00032">
    <property type="entry name" value="HTHARAC"/>
</dbReference>
<evidence type="ECO:0000313" key="7">
    <source>
        <dbReference type="EMBL" id="MRY85495.1"/>
    </source>
</evidence>
<dbReference type="EMBL" id="WKNE01000015">
    <property type="protein sequence ID" value="MRZ56336.1"/>
    <property type="molecule type" value="Genomic_DNA"/>
</dbReference>
<dbReference type="RefSeq" id="WP_009276811.1">
    <property type="nucleotide sequence ID" value="NZ_CABMKT010000001.1"/>
</dbReference>
<dbReference type="InterPro" id="IPR009057">
    <property type="entry name" value="Homeodomain-like_sf"/>
</dbReference>
<dbReference type="EMBL" id="CYYK01000002">
    <property type="protein sequence ID" value="CUN65920.1"/>
    <property type="molecule type" value="Genomic_DNA"/>
</dbReference>
<protein>
    <submittedName>
        <fullName evidence="5">Bacillibactin transport regulator</fullName>
    </submittedName>
    <submittedName>
        <fullName evidence="9">Helix-turn-helix domain-containing protein</fullName>
    </submittedName>
</protein>
<dbReference type="InterPro" id="IPR020449">
    <property type="entry name" value="Tscrpt_reg_AraC-type_HTH"/>
</dbReference>
<dbReference type="InterPro" id="IPR018060">
    <property type="entry name" value="HTH_AraC"/>
</dbReference>
<dbReference type="GO" id="GO:0003700">
    <property type="term" value="F:DNA-binding transcription factor activity"/>
    <property type="evidence" value="ECO:0007669"/>
    <property type="project" value="InterPro"/>
</dbReference>
<keyword evidence="3" id="KW-0804">Transcription</keyword>
<evidence type="ECO:0000313" key="13">
    <source>
        <dbReference type="Proteomes" id="UP000432516"/>
    </source>
</evidence>
<dbReference type="InterPro" id="IPR018062">
    <property type="entry name" value="HTH_AraC-typ_CS"/>
</dbReference>
<evidence type="ECO:0000256" key="1">
    <source>
        <dbReference type="ARBA" id="ARBA00023015"/>
    </source>
</evidence>
<dbReference type="Proteomes" id="UP000461276">
    <property type="component" value="Unassembled WGS sequence"/>
</dbReference>
<sequence length="292" mass="34089">MDIIREITPLSEKDCFYIVDRRKTEFTYPIHCHSEYELNFIEHAPGVRRVVGDSAEVIGEYELVLITGKELEHVWEQNACKSPLIHEITIQFSPDLFGKNLLEKNQFNSIRKMLEKAQCGISFPMSSILKVYHLLEKLVSEEQSFYAVINFLTILYELSVEENYKVLASSSFAKITDIHSESRRIQKVQNYINERYQQDIRLNQLAELVGMAPSAFSRFFKLRTGKTLSDYITDIRIGYAARMLVDTQRSIAEICYDCGFNNLSNFNRIFKKKKNCSPKEFRDNYKKTKIIV</sequence>
<dbReference type="EMBL" id="WKMY01000017">
    <property type="protein sequence ID" value="MRY95218.1"/>
    <property type="molecule type" value="Genomic_DNA"/>
</dbReference>
<dbReference type="EMBL" id="WKMW01000015">
    <property type="protein sequence ID" value="MRY85495.1"/>
    <property type="molecule type" value="Genomic_DNA"/>
</dbReference>
<evidence type="ECO:0000313" key="12">
    <source>
        <dbReference type="Proteomes" id="UP000095455"/>
    </source>
</evidence>
<dbReference type="SMART" id="SM00342">
    <property type="entry name" value="HTH_ARAC"/>
    <property type="match status" value="1"/>
</dbReference>
<dbReference type="PANTHER" id="PTHR43280">
    <property type="entry name" value="ARAC-FAMILY TRANSCRIPTIONAL REGULATOR"/>
    <property type="match status" value="1"/>
</dbReference>
<name>A0A173YQR1_PARDI</name>
<dbReference type="SMR" id="A0A173YQR1"/>
<dbReference type="AlphaFoldDB" id="A0A173YQR1"/>
<dbReference type="Pfam" id="PF12833">
    <property type="entry name" value="HTH_18"/>
    <property type="match status" value="1"/>
</dbReference>
<evidence type="ECO:0000313" key="11">
    <source>
        <dbReference type="Proteomes" id="UP000095332"/>
    </source>
</evidence>
<evidence type="ECO:0000313" key="16">
    <source>
        <dbReference type="Proteomes" id="UP000471216"/>
    </source>
</evidence>
<gene>
    <name evidence="6" type="primary">btr_4</name>
    <name evidence="5" type="synonym">btr_1</name>
    <name evidence="5" type="ORF">ERS852380_00798</name>
    <name evidence="6" type="ORF">ERS852560_03544</name>
    <name evidence="9" type="ORF">GKD54_15615</name>
    <name evidence="7" type="ORF">GKD58_14720</name>
    <name evidence="8" type="ORF">GKD67_18670</name>
    <name evidence="10" type="ORF">GKD68_16635</name>
</gene>
<dbReference type="Proteomes" id="UP000450599">
    <property type="component" value="Unassembled WGS sequence"/>
</dbReference>
<dbReference type="GO" id="GO:0043565">
    <property type="term" value="F:sequence-specific DNA binding"/>
    <property type="evidence" value="ECO:0007669"/>
    <property type="project" value="InterPro"/>
</dbReference>